<proteinExistence type="predicted"/>
<dbReference type="SUPFAM" id="SSF55718">
    <property type="entry name" value="SCP-like"/>
    <property type="match status" value="1"/>
</dbReference>
<dbReference type="EMBL" id="JBHSPR010000037">
    <property type="protein sequence ID" value="MFC6021108.1"/>
    <property type="molecule type" value="Genomic_DNA"/>
</dbReference>
<dbReference type="GO" id="GO:0016853">
    <property type="term" value="F:isomerase activity"/>
    <property type="evidence" value="ECO:0007669"/>
    <property type="project" value="UniProtKB-KW"/>
</dbReference>
<dbReference type="RefSeq" id="WP_377428936.1">
    <property type="nucleotide sequence ID" value="NZ_JBHSPR010000037.1"/>
</dbReference>
<sequence>MTLDPLVLLPEVDRATDRLLRTVAELDDVAVGEPSLLPGWTRGHVLTHLARNADSYVNLLTSARTGEDVPQYPSPAARNDGIAAGAGRTAAAQLADLRASAERLAETARELPAEAWAAQVRSTRGPRAAATLVWGRLREVEVHHVDLAAGYHTADWPDAFSQRVLHEVVHDLARRDTPLALVLRPTETGQPLLLGPAGRAGGDPGAGATDREGAGGTDAAVLRTVADADLCTVAGPAHALAGWLTGRSDGKNLVVTPTGPLPAAPAWI</sequence>
<feature type="domain" description="Mycothiol-dependent maleylpyruvate isomerase metal-binding" evidence="2">
    <location>
        <begin position="13"/>
        <end position="148"/>
    </location>
</feature>
<reference evidence="4" key="1">
    <citation type="journal article" date="2019" name="Int. J. Syst. Evol. Microbiol.">
        <title>The Global Catalogue of Microorganisms (GCM) 10K type strain sequencing project: providing services to taxonomists for standard genome sequencing and annotation.</title>
        <authorList>
            <consortium name="The Broad Institute Genomics Platform"/>
            <consortium name="The Broad Institute Genome Sequencing Center for Infectious Disease"/>
            <person name="Wu L."/>
            <person name="Ma J."/>
        </authorList>
    </citation>
    <scope>NUCLEOTIDE SEQUENCE [LARGE SCALE GENOMIC DNA]</scope>
    <source>
        <strain evidence="4">ZS-35-S2</strain>
    </source>
</reference>
<accession>A0ABW1KJZ1</accession>
<evidence type="ECO:0000313" key="3">
    <source>
        <dbReference type="EMBL" id="MFC6021108.1"/>
    </source>
</evidence>
<dbReference type="Gene3D" id="1.20.120.450">
    <property type="entry name" value="dinb family like domain"/>
    <property type="match status" value="1"/>
</dbReference>
<dbReference type="InterPro" id="IPR017517">
    <property type="entry name" value="Maleyloyr_isom"/>
</dbReference>
<dbReference type="Pfam" id="PF11716">
    <property type="entry name" value="MDMPI_N"/>
    <property type="match status" value="1"/>
</dbReference>
<dbReference type="SUPFAM" id="SSF109854">
    <property type="entry name" value="DinB/YfiT-like putative metalloenzymes"/>
    <property type="match status" value="1"/>
</dbReference>
<evidence type="ECO:0000313" key="4">
    <source>
        <dbReference type="Proteomes" id="UP001596203"/>
    </source>
</evidence>
<dbReference type="Gene3D" id="3.30.1050.20">
    <property type="match status" value="1"/>
</dbReference>
<evidence type="ECO:0000259" key="2">
    <source>
        <dbReference type="Pfam" id="PF11716"/>
    </source>
</evidence>
<gene>
    <name evidence="3" type="ORF">ACFP2T_33665</name>
</gene>
<evidence type="ECO:0000256" key="1">
    <source>
        <dbReference type="SAM" id="MobiDB-lite"/>
    </source>
</evidence>
<dbReference type="InterPro" id="IPR024344">
    <property type="entry name" value="MDMPI_metal-binding"/>
</dbReference>
<name>A0ABW1KJZ1_9ACTN</name>
<organism evidence="3 4">
    <name type="scientific">Plantactinospora solaniradicis</name>
    <dbReference type="NCBI Taxonomy" id="1723736"/>
    <lineage>
        <taxon>Bacteria</taxon>
        <taxon>Bacillati</taxon>
        <taxon>Actinomycetota</taxon>
        <taxon>Actinomycetes</taxon>
        <taxon>Micromonosporales</taxon>
        <taxon>Micromonosporaceae</taxon>
        <taxon>Plantactinospora</taxon>
    </lineage>
</organism>
<keyword evidence="3" id="KW-0413">Isomerase</keyword>
<keyword evidence="4" id="KW-1185">Reference proteome</keyword>
<dbReference type="InterPro" id="IPR036527">
    <property type="entry name" value="SCP2_sterol-bd_dom_sf"/>
</dbReference>
<comment type="caution">
    <text evidence="3">The sequence shown here is derived from an EMBL/GenBank/DDBJ whole genome shotgun (WGS) entry which is preliminary data.</text>
</comment>
<feature type="region of interest" description="Disordered" evidence="1">
    <location>
        <begin position="192"/>
        <end position="215"/>
    </location>
</feature>
<dbReference type="Proteomes" id="UP001596203">
    <property type="component" value="Unassembled WGS sequence"/>
</dbReference>
<dbReference type="InterPro" id="IPR034660">
    <property type="entry name" value="DinB/YfiT-like"/>
</dbReference>
<dbReference type="NCBIfam" id="TIGR03083">
    <property type="entry name" value="maleylpyruvate isomerase family mycothiol-dependent enzyme"/>
    <property type="match status" value="1"/>
</dbReference>
<protein>
    <submittedName>
        <fullName evidence="3">Maleylpyruvate isomerase family mycothiol-dependent enzyme</fullName>
    </submittedName>
</protein>